<feature type="domain" description="HNH endonuclease 5" evidence="1">
    <location>
        <begin position="34"/>
        <end position="85"/>
    </location>
</feature>
<keyword evidence="3" id="KW-1185">Reference proteome</keyword>
<gene>
    <name evidence="2" type="ORF">H8712_07385</name>
</gene>
<sequence>MQFSDAYEKILSYDFLDDDTKKHIYLEDGDKHMCRFCGEGEDETVFDKSAHAISEMVGNRWLFSYRECKKCNIAFGNTCEDSFGKFVLPLKIVSQVYGKKRSIGYSNEHSQIKINKEDAILPEFSEDIKALIKSNEENSVLIPEKDGFILKLVRKRYVPQLVYFSLLKMALTILPFEEYEKYVHCYAMLYAVSREEEKTDGINVYGFEEFIPGPERFKCTNAELYRVKDMSGNRPYMYFCLNFGNYSLQIPLPTDQQQRGKSISVVGCKHHDKSEIRILRFNEFEEIFQCHFSAVMKEVVGEEKERLAKCLNLEFQNRAE</sequence>
<dbReference type="Pfam" id="PF14279">
    <property type="entry name" value="HNH_5"/>
    <property type="match status" value="1"/>
</dbReference>
<dbReference type="InterPro" id="IPR029471">
    <property type="entry name" value="HNH_5"/>
</dbReference>
<name>A0ABR7PC87_9FIRM</name>
<proteinExistence type="predicted"/>
<dbReference type="EMBL" id="JACRTP010000002">
    <property type="protein sequence ID" value="MBC8628440.1"/>
    <property type="molecule type" value="Genomic_DNA"/>
</dbReference>
<comment type="caution">
    <text evidence="2">The sequence shown here is derived from an EMBL/GenBank/DDBJ whole genome shotgun (WGS) entry which is preliminary data.</text>
</comment>
<dbReference type="Proteomes" id="UP000661649">
    <property type="component" value="Unassembled WGS sequence"/>
</dbReference>
<organism evidence="2 3">
    <name type="scientific">Blautia stercoris</name>
    <dbReference type="NCBI Taxonomy" id="871664"/>
    <lineage>
        <taxon>Bacteria</taxon>
        <taxon>Bacillati</taxon>
        <taxon>Bacillota</taxon>
        <taxon>Clostridia</taxon>
        <taxon>Lachnospirales</taxon>
        <taxon>Lachnospiraceae</taxon>
        <taxon>Blautia</taxon>
    </lineage>
</organism>
<protein>
    <recommendedName>
        <fullName evidence="1">HNH endonuclease 5 domain-containing protein</fullName>
    </recommendedName>
</protein>
<reference evidence="2 3" key="1">
    <citation type="submission" date="2020-08" db="EMBL/GenBank/DDBJ databases">
        <title>Genome public.</title>
        <authorList>
            <person name="Liu C."/>
            <person name="Sun Q."/>
        </authorList>
    </citation>
    <scope>NUCLEOTIDE SEQUENCE [LARGE SCALE GENOMIC DNA]</scope>
    <source>
        <strain evidence="2 3">3_YM_SP_D4_24.mj</strain>
    </source>
</reference>
<evidence type="ECO:0000313" key="3">
    <source>
        <dbReference type="Proteomes" id="UP000661649"/>
    </source>
</evidence>
<accession>A0ABR7PC87</accession>
<dbReference type="RefSeq" id="WP_187558530.1">
    <property type="nucleotide sequence ID" value="NZ_JACRTP010000002.1"/>
</dbReference>
<evidence type="ECO:0000259" key="1">
    <source>
        <dbReference type="Pfam" id="PF14279"/>
    </source>
</evidence>
<evidence type="ECO:0000313" key="2">
    <source>
        <dbReference type="EMBL" id="MBC8628440.1"/>
    </source>
</evidence>